<dbReference type="Proteomes" id="UP001500037">
    <property type="component" value="Unassembled WGS sequence"/>
</dbReference>
<dbReference type="EMBL" id="BAAALF010000105">
    <property type="protein sequence ID" value="GAA1253519.1"/>
    <property type="molecule type" value="Genomic_DNA"/>
</dbReference>
<protein>
    <submittedName>
        <fullName evidence="2">Uncharacterized protein</fullName>
    </submittedName>
</protein>
<sequence length="68" mass="6707">MGEQEVAGSDGEGVEPGRNRAVAAEELEVGFHAVAGGAGAVAVAKAGGMVVRVTRRWVSSGEGREAGG</sequence>
<accession>A0ABN1WL48</accession>
<keyword evidence="3" id="KW-1185">Reference proteome</keyword>
<name>A0ABN1WL48_9ACTN</name>
<evidence type="ECO:0000313" key="3">
    <source>
        <dbReference type="Proteomes" id="UP001500037"/>
    </source>
</evidence>
<proteinExistence type="predicted"/>
<gene>
    <name evidence="2" type="ORF">GCM10009665_50190</name>
</gene>
<evidence type="ECO:0000313" key="2">
    <source>
        <dbReference type="EMBL" id="GAA1253519.1"/>
    </source>
</evidence>
<comment type="caution">
    <text evidence="2">The sequence shown here is derived from an EMBL/GenBank/DDBJ whole genome shotgun (WGS) entry which is preliminary data.</text>
</comment>
<organism evidence="2 3">
    <name type="scientific">Kitasatospora nipponensis</name>
    <dbReference type="NCBI Taxonomy" id="258049"/>
    <lineage>
        <taxon>Bacteria</taxon>
        <taxon>Bacillati</taxon>
        <taxon>Actinomycetota</taxon>
        <taxon>Actinomycetes</taxon>
        <taxon>Kitasatosporales</taxon>
        <taxon>Streptomycetaceae</taxon>
        <taxon>Kitasatospora</taxon>
    </lineage>
</organism>
<evidence type="ECO:0000256" key="1">
    <source>
        <dbReference type="SAM" id="MobiDB-lite"/>
    </source>
</evidence>
<reference evidence="2 3" key="1">
    <citation type="journal article" date="2019" name="Int. J. Syst. Evol. Microbiol.">
        <title>The Global Catalogue of Microorganisms (GCM) 10K type strain sequencing project: providing services to taxonomists for standard genome sequencing and annotation.</title>
        <authorList>
            <consortium name="The Broad Institute Genomics Platform"/>
            <consortium name="The Broad Institute Genome Sequencing Center for Infectious Disease"/>
            <person name="Wu L."/>
            <person name="Ma J."/>
        </authorList>
    </citation>
    <scope>NUCLEOTIDE SEQUENCE [LARGE SCALE GENOMIC DNA]</scope>
    <source>
        <strain evidence="2 3">JCM 13004</strain>
    </source>
</reference>
<feature type="region of interest" description="Disordered" evidence="1">
    <location>
        <begin position="1"/>
        <end position="20"/>
    </location>
</feature>